<keyword evidence="1" id="KW-0472">Membrane</keyword>
<dbReference type="OMA" id="YCRESRP"/>
<reference evidence="2 3" key="1">
    <citation type="submission" date="2014-02" db="EMBL/GenBank/DDBJ databases">
        <title>The Genome Sequence of Trichophyton interdigitale MR816.</title>
        <authorList>
            <consortium name="The Broad Institute Genomics Platform"/>
            <person name="Cuomo C.A."/>
            <person name="White T.C."/>
            <person name="Graser Y."/>
            <person name="Martinez-Rossi N."/>
            <person name="Heitman J."/>
            <person name="Young S.K."/>
            <person name="Zeng Q."/>
            <person name="Gargeya S."/>
            <person name="Abouelleil A."/>
            <person name="Alvarado L."/>
            <person name="Chapman S.B."/>
            <person name="Gainer-Dewar J."/>
            <person name="Goldberg J."/>
            <person name="Griggs A."/>
            <person name="Gujja S."/>
            <person name="Hansen M."/>
            <person name="Howarth C."/>
            <person name="Imamovic A."/>
            <person name="Larimer J."/>
            <person name="Martinez D."/>
            <person name="Murphy C."/>
            <person name="Pearson M.D."/>
            <person name="Persinoti G."/>
            <person name="Poon T."/>
            <person name="Priest M."/>
            <person name="Roberts A.D."/>
            <person name="Saif S."/>
            <person name="Shea T.D."/>
            <person name="Sykes S.N."/>
            <person name="Wortman J."/>
            <person name="Nusbaum C."/>
            <person name="Birren B."/>
        </authorList>
    </citation>
    <scope>NUCLEOTIDE SEQUENCE [LARGE SCALE GENOMIC DNA]</scope>
    <source>
        <strain evidence="2 3">MR816</strain>
    </source>
</reference>
<sequence>MGNKISAVSGVKSPNFYEPGNAVNEIWVGNLEIISRLPFGDSDMAQAGWPKNDYPKFPWRPFVIPLFAMFTNGAAGAETAAGTAAPSHLARRSTPQEPMTKTAAAPEMSMLSSSIVSAIITVYAVVTILLACAPKICDFLDTVYFKCRRSARDLLEMSAKCLHQLCLLGIYSKPYLICSYLFHTGVFSPPKKHTINMFFAPAEALAYLVVIQLLSTIFAAVTCYGNIYRYCRESRPKQADEMALWQEKSLEIEDGSLEDGMEKSRPEVFGPWVFTVNLCAFFEAITTMLLLINLSRID</sequence>
<dbReference type="EMBL" id="AOKY01000187">
    <property type="protein sequence ID" value="KDB25675.1"/>
    <property type="molecule type" value="Genomic_DNA"/>
</dbReference>
<keyword evidence="1" id="KW-0812">Transmembrane</keyword>
<evidence type="ECO:0000256" key="1">
    <source>
        <dbReference type="SAM" id="Phobius"/>
    </source>
</evidence>
<feature type="transmembrane region" description="Helical" evidence="1">
    <location>
        <begin position="115"/>
        <end position="140"/>
    </location>
</feature>
<dbReference type="OrthoDB" id="4486746at2759"/>
<evidence type="ECO:0000313" key="3">
    <source>
        <dbReference type="Proteomes" id="UP000024533"/>
    </source>
</evidence>
<feature type="transmembrane region" description="Helical" evidence="1">
    <location>
        <begin position="204"/>
        <end position="227"/>
    </location>
</feature>
<proteinExistence type="predicted"/>
<feature type="transmembrane region" description="Helical" evidence="1">
    <location>
        <begin position="269"/>
        <end position="292"/>
    </location>
</feature>
<keyword evidence="3" id="KW-1185">Reference proteome</keyword>
<comment type="caution">
    <text evidence="2">The sequence shown here is derived from an EMBL/GenBank/DDBJ whole genome shotgun (WGS) entry which is preliminary data.</text>
</comment>
<evidence type="ECO:0000313" key="2">
    <source>
        <dbReference type="EMBL" id="KDB25675.1"/>
    </source>
</evidence>
<protein>
    <submittedName>
        <fullName evidence="2">Uncharacterized protein</fullName>
    </submittedName>
</protein>
<accession>A0A059JCX1</accession>
<dbReference type="AlphaFoldDB" id="A0A059JCX1"/>
<organism evidence="2 3">
    <name type="scientific">Trichophyton interdigitale (strain MR816)</name>
    <dbReference type="NCBI Taxonomy" id="1215338"/>
    <lineage>
        <taxon>Eukaryota</taxon>
        <taxon>Fungi</taxon>
        <taxon>Dikarya</taxon>
        <taxon>Ascomycota</taxon>
        <taxon>Pezizomycotina</taxon>
        <taxon>Eurotiomycetes</taxon>
        <taxon>Eurotiomycetidae</taxon>
        <taxon>Onygenales</taxon>
        <taxon>Arthrodermataceae</taxon>
        <taxon>Trichophyton</taxon>
    </lineage>
</organism>
<gene>
    <name evidence="2" type="ORF">H109_02507</name>
</gene>
<name>A0A059JCX1_TRIIM</name>
<keyword evidence="1" id="KW-1133">Transmembrane helix</keyword>
<dbReference type="HOGENOM" id="CLU_934433_0_0_1"/>
<dbReference type="Proteomes" id="UP000024533">
    <property type="component" value="Unassembled WGS sequence"/>
</dbReference>